<protein>
    <submittedName>
        <fullName evidence="2">Nuclear transport factor 2 family protein</fullName>
    </submittedName>
</protein>
<gene>
    <name evidence="2" type="ORF">D0C36_13055</name>
</gene>
<accession>A0A372NSY3</accession>
<dbReference type="Gene3D" id="3.10.450.50">
    <property type="match status" value="1"/>
</dbReference>
<dbReference type="EMBL" id="QWDC01000002">
    <property type="protein sequence ID" value="RFZ92355.1"/>
    <property type="molecule type" value="Genomic_DNA"/>
</dbReference>
<dbReference type="Pfam" id="PF12680">
    <property type="entry name" value="SnoaL_2"/>
    <property type="match status" value="1"/>
</dbReference>
<feature type="domain" description="SnoaL-like" evidence="1">
    <location>
        <begin position="8"/>
        <end position="119"/>
    </location>
</feature>
<dbReference type="OrthoDB" id="582835at2"/>
<comment type="caution">
    <text evidence="2">The sequence shown here is derived from an EMBL/GenBank/DDBJ whole genome shotgun (WGS) entry which is preliminary data.</text>
</comment>
<reference evidence="2 3" key="1">
    <citation type="submission" date="2018-08" db="EMBL/GenBank/DDBJ databases">
        <title>Mucilaginibacter sp. MYSH2.</title>
        <authorList>
            <person name="Seo T."/>
        </authorList>
    </citation>
    <scope>NUCLEOTIDE SEQUENCE [LARGE SCALE GENOMIC DNA]</scope>
    <source>
        <strain evidence="2 3">MYSH2</strain>
    </source>
</reference>
<dbReference type="AlphaFoldDB" id="A0A372NSY3"/>
<dbReference type="SUPFAM" id="SSF54427">
    <property type="entry name" value="NTF2-like"/>
    <property type="match status" value="1"/>
</dbReference>
<evidence type="ECO:0000313" key="2">
    <source>
        <dbReference type="EMBL" id="RFZ92355.1"/>
    </source>
</evidence>
<evidence type="ECO:0000259" key="1">
    <source>
        <dbReference type="Pfam" id="PF12680"/>
    </source>
</evidence>
<proteinExistence type="predicted"/>
<organism evidence="2 3">
    <name type="scientific">Mucilaginibacter conchicola</name>
    <dbReference type="NCBI Taxonomy" id="2303333"/>
    <lineage>
        <taxon>Bacteria</taxon>
        <taxon>Pseudomonadati</taxon>
        <taxon>Bacteroidota</taxon>
        <taxon>Sphingobacteriia</taxon>
        <taxon>Sphingobacteriales</taxon>
        <taxon>Sphingobacteriaceae</taxon>
        <taxon>Mucilaginibacter</taxon>
    </lineage>
</organism>
<dbReference type="Proteomes" id="UP000264217">
    <property type="component" value="Unassembled WGS sequence"/>
</dbReference>
<dbReference type="InterPro" id="IPR037401">
    <property type="entry name" value="SnoaL-like"/>
</dbReference>
<evidence type="ECO:0000313" key="3">
    <source>
        <dbReference type="Proteomes" id="UP000264217"/>
    </source>
</evidence>
<dbReference type="InterPro" id="IPR032710">
    <property type="entry name" value="NTF2-like_dom_sf"/>
</dbReference>
<sequence>MKDREAIIRNYINAYNKFDVEGMLADMAEDIVFQNISGNEVNMTLNGIDAFREQAEQTKAYFSTRHQAISNIEHRGDETEVAISYVAILAINLPNGMKAGDEIKLSGRSVFKFVHDKIITALTDLS</sequence>
<dbReference type="RefSeq" id="WP_117392065.1">
    <property type="nucleotide sequence ID" value="NZ_QWDC01000002.1"/>
</dbReference>
<name>A0A372NSY3_9SPHI</name>
<keyword evidence="3" id="KW-1185">Reference proteome</keyword>